<protein>
    <submittedName>
        <fullName evidence="1">Uncharacterized protein</fullName>
    </submittedName>
</protein>
<gene>
    <name evidence="1" type="ORF">HERIO_2486</name>
</gene>
<reference evidence="1 2" key="1">
    <citation type="journal article" date="2017" name="Environ. Microbiol.">
        <title>Decay of the glycolytic pathway and adaptation to intranuclear parasitism within Enterocytozoonidae microsporidia.</title>
        <authorList>
            <person name="Wiredu Boakye D."/>
            <person name="Jaroenlak P."/>
            <person name="Prachumwat A."/>
            <person name="Williams T.A."/>
            <person name="Bateman K.S."/>
            <person name="Itsathitphaisarn O."/>
            <person name="Sritunyalucksana K."/>
            <person name="Paszkiewicz K.H."/>
            <person name="Moore K.A."/>
            <person name="Stentiford G.D."/>
            <person name="Williams B.A."/>
        </authorList>
    </citation>
    <scope>NUCLEOTIDE SEQUENCE [LARGE SCALE GENOMIC DNA]</scope>
    <source>
        <strain evidence="1 2">GB1</strain>
    </source>
</reference>
<dbReference type="VEuPathDB" id="MicrosporidiaDB:HERIO_2486"/>
<name>A0A1X0Q6S7_9MICR</name>
<dbReference type="Proteomes" id="UP000192356">
    <property type="component" value="Unassembled WGS sequence"/>
</dbReference>
<keyword evidence="2" id="KW-1185">Reference proteome</keyword>
<accession>A0A1X0Q6S7</accession>
<evidence type="ECO:0000313" key="1">
    <source>
        <dbReference type="EMBL" id="ORD95454.1"/>
    </source>
</evidence>
<proteinExistence type="predicted"/>
<comment type="caution">
    <text evidence="1">The sequence shown here is derived from an EMBL/GenBank/DDBJ whole genome shotgun (WGS) entry which is preliminary data.</text>
</comment>
<dbReference type="AlphaFoldDB" id="A0A1X0Q6S7"/>
<evidence type="ECO:0000313" key="2">
    <source>
        <dbReference type="Proteomes" id="UP000192356"/>
    </source>
</evidence>
<dbReference type="VEuPathDB" id="MicrosporidiaDB:A0H76_1305"/>
<organism evidence="1 2">
    <name type="scientific">Hepatospora eriocheir</name>
    <dbReference type="NCBI Taxonomy" id="1081669"/>
    <lineage>
        <taxon>Eukaryota</taxon>
        <taxon>Fungi</taxon>
        <taxon>Fungi incertae sedis</taxon>
        <taxon>Microsporidia</taxon>
        <taxon>Hepatosporidae</taxon>
        <taxon>Hepatospora</taxon>
    </lineage>
</organism>
<dbReference type="EMBL" id="LVKB01000306">
    <property type="protein sequence ID" value="ORD95454.1"/>
    <property type="molecule type" value="Genomic_DNA"/>
</dbReference>
<sequence length="480" mass="57454">MNHFLLIVNLINSSNYIEESSSNILNTDYRPEDDEFIQVCFPEIADVLIESENDERKNYYSKEESSKSEIEEKIKYDNIEESSSNMLNTDYRPEDDEFTHIYFPEIADALIELENNERKNYYIEEESFKSEIEEKIKPDKKRKHEKKSHLDIKNCNNKIQKTEESKNTNLKRSFETNKDKNKSIRINDAITIFVVKKESNSNLIGNTKIIQYSHIKQKNYNFLNEFQKLTEKEELNATYRKNLSKILNRKFEFTIPLENFLIILNQKTFNKDKLNQIANLNNMTTDDKPYELNYFECFLLRAVHCLTKHDDLEKTKNFKVANVFIDLLNRFIEFYEYLNKLKEVFELINNNDENILPTKLDEIVSIINQKFLLQLESFKEKELIFNKICSSLTHNKIKLTYFMMGVDCDKTNYTYMLEKFNDIPVFNSYSEYKNILKEVSILYVFYINSLYVFGKFDYYYLSDTKKEILIDFVKLINNLQ</sequence>